<gene>
    <name evidence="1" type="ORF">H9K76_15430</name>
</gene>
<dbReference type="InterPro" id="IPR044894">
    <property type="entry name" value="TubC_N_sf"/>
</dbReference>
<organism evidence="1 2">
    <name type="scientific">Diaphorobacter ruginosibacter</name>
    <dbReference type="NCBI Taxonomy" id="1715720"/>
    <lineage>
        <taxon>Bacteria</taxon>
        <taxon>Pseudomonadati</taxon>
        <taxon>Pseudomonadota</taxon>
        <taxon>Betaproteobacteria</taxon>
        <taxon>Burkholderiales</taxon>
        <taxon>Comamonadaceae</taxon>
        <taxon>Diaphorobacter</taxon>
    </lineage>
</organism>
<dbReference type="EMBL" id="CP060714">
    <property type="protein sequence ID" value="QNN55975.1"/>
    <property type="molecule type" value="Genomic_DNA"/>
</dbReference>
<dbReference type="RefSeq" id="WP_187596247.1">
    <property type="nucleotide sequence ID" value="NZ_CP060714.1"/>
</dbReference>
<evidence type="ECO:0000313" key="2">
    <source>
        <dbReference type="Proteomes" id="UP000515811"/>
    </source>
</evidence>
<dbReference type="KEGG" id="drg:H9K76_15430"/>
<evidence type="ECO:0000313" key="1">
    <source>
        <dbReference type="EMBL" id="QNN55975.1"/>
    </source>
</evidence>
<dbReference type="AlphaFoldDB" id="A0A7G9RK50"/>
<proteinExistence type="predicted"/>
<dbReference type="Gene3D" id="1.10.10.1830">
    <property type="entry name" value="Non-ribosomal peptide synthase, adenylation domain"/>
    <property type="match status" value="1"/>
</dbReference>
<name>A0A7G9RK50_9BURK</name>
<protein>
    <recommendedName>
        <fullName evidence="3">TubC N-terminal docking domain-containing protein</fullName>
    </recommendedName>
</protein>
<dbReference type="Proteomes" id="UP000515811">
    <property type="component" value="Chromosome"/>
</dbReference>
<sequence>MSAEAILADLLAHGIEPEVTEDGAHLTVPAGVLTPDQRVAIRDNKAALILCIQESARTTAELLDAAMRACDHHNDSPQAREEMRRQCLEIPPFQRADLANHFKSQYPSRNHKP</sequence>
<accession>A0A7G9RK50</accession>
<keyword evidence="2" id="KW-1185">Reference proteome</keyword>
<evidence type="ECO:0008006" key="3">
    <source>
        <dbReference type="Google" id="ProtNLM"/>
    </source>
</evidence>
<reference evidence="1 2" key="1">
    <citation type="submission" date="2020-08" db="EMBL/GenBank/DDBJ databases">
        <title>Genome sequence of Diaphorobacter ruginosibacter DSM 27467T.</title>
        <authorList>
            <person name="Hyun D.-W."/>
            <person name="Bae J.-W."/>
        </authorList>
    </citation>
    <scope>NUCLEOTIDE SEQUENCE [LARGE SCALE GENOMIC DNA]</scope>
    <source>
        <strain evidence="1 2">DSM 27467</strain>
    </source>
</reference>